<name>A0A1L9VAI7_ASPGL</name>
<sequence>MPFLSSSSLYLSRGLHCKPCSARYRIHRLSHQIHRVPTVQLIVARSQLSYCPHPTPQHYHTFAPHRKEMSSGALPQTLRSITATKIGELSKQRALFDQRKTEIANAAAAAPNLRAKAQVLLEGVTKLKGHPNDAFDREQLDATETDLSTLMIDDGSERAAHINIRRFLLQGQYDPSVSDWALQDWISELEQEIQHLVLKHQHASFYSGLVTEWLANLDETTSEEPEAGNSGRSEMHEQRATWEGYVFNKTNVDADRIHSYLDDLFTKTPLTQQALKKLRESVSRFGGDLSGRKKWFTADVLKTVTEALLKSDLLTKDKTIILKEFMRNPAVTQEVVDVLNMRLAALDSWDWPAGEAIPLEMRRQLNGKYRVYMDEDLLDSIMFQFLGLEWSVKFREVFSTFRDSQAWYTLREHISEREKNRRRYYSIDQTKVYTTKSVNDHRQKTYKDQYFMTQLPTPMESGVPDYDGEESVDSAWGETQKEKQKNPLETKHSLLHLLVTESIIQSTLHGQFTAIRSDFKYFGPSLPHETILTVLSYFGVPDNWIRFFKIFLEMPMKFVQDGSNATTRARQRGVPMSHALSDCFGEVVLFCMDYTVNRHTDGAFLYRLHDDFWFWGNEATCVKAWKAMSDFARTVGLEFNEEKTGTVQITNDNDQAPPGAFSKEQKAADADTVLPAGDIRWGFLKLDAQQGRFIIDQEQVDNHIAELKHQLSSCKSIFAWAQAWNSYFARFFPNNFAKPAVCFGRDHIDMAISTLGRIERTVVESFTGSPSGVTDYLRKVIADRFGIHELPEGFFYFPVELGGLELANPYIPLLAMREDIKQTPQGRLQRVFIEDEAKYNAAKKRFEESGPNTSVVGSIYDDSDDEERPSSSTNFPTLDEYRRHPETYSAPLLNAYEDLTRIPEEASIKQSPNFRGTQSSLQQKLVDDDNVKISGEWDDMSAYWRWTAELYHREMVARYGGLAAVNREFMPLGVVKTLKEGRMRWEN</sequence>
<feature type="region of interest" description="Disordered" evidence="1">
    <location>
        <begin position="844"/>
        <end position="879"/>
    </location>
</feature>
<dbReference type="VEuPathDB" id="FungiDB:ASPGLDRAFT_50872"/>
<dbReference type="PANTHER" id="PTHR37015">
    <property type="entry name" value="REVERSE TRANSCRIPTASE DOMAIN-CONTAINING PROTEIN"/>
    <property type="match status" value="1"/>
</dbReference>
<gene>
    <name evidence="2" type="ORF">ASPGLDRAFT_50872</name>
</gene>
<protein>
    <recommendedName>
        <fullName evidence="4">Reverse transcriptase domain-containing protein</fullName>
    </recommendedName>
</protein>
<feature type="region of interest" description="Disordered" evidence="1">
    <location>
        <begin position="462"/>
        <end position="483"/>
    </location>
</feature>
<dbReference type="EMBL" id="KV878908">
    <property type="protein sequence ID" value="OJJ80899.1"/>
    <property type="molecule type" value="Genomic_DNA"/>
</dbReference>
<reference evidence="3" key="1">
    <citation type="journal article" date="2017" name="Genome Biol.">
        <title>Comparative genomics reveals high biological diversity and specific adaptations in the industrially and medically important fungal genus Aspergillus.</title>
        <authorList>
            <person name="de Vries R.P."/>
            <person name="Riley R."/>
            <person name="Wiebenga A."/>
            <person name="Aguilar-Osorio G."/>
            <person name="Amillis S."/>
            <person name="Uchima C.A."/>
            <person name="Anderluh G."/>
            <person name="Asadollahi M."/>
            <person name="Askin M."/>
            <person name="Barry K."/>
            <person name="Battaglia E."/>
            <person name="Bayram O."/>
            <person name="Benocci T."/>
            <person name="Braus-Stromeyer S.A."/>
            <person name="Caldana C."/>
            <person name="Canovas D."/>
            <person name="Cerqueira G.C."/>
            <person name="Chen F."/>
            <person name="Chen W."/>
            <person name="Choi C."/>
            <person name="Clum A."/>
            <person name="Dos Santos R.A."/>
            <person name="Damasio A.R."/>
            <person name="Diallinas G."/>
            <person name="Emri T."/>
            <person name="Fekete E."/>
            <person name="Flipphi M."/>
            <person name="Freyberg S."/>
            <person name="Gallo A."/>
            <person name="Gournas C."/>
            <person name="Habgood R."/>
            <person name="Hainaut M."/>
            <person name="Harispe M.L."/>
            <person name="Henrissat B."/>
            <person name="Hilden K.S."/>
            <person name="Hope R."/>
            <person name="Hossain A."/>
            <person name="Karabika E."/>
            <person name="Karaffa L."/>
            <person name="Karanyi Z."/>
            <person name="Krasevec N."/>
            <person name="Kuo A."/>
            <person name="Kusch H."/>
            <person name="LaButti K."/>
            <person name="Lagendijk E.L."/>
            <person name="Lapidus A."/>
            <person name="Levasseur A."/>
            <person name="Lindquist E."/>
            <person name="Lipzen A."/>
            <person name="Logrieco A.F."/>
            <person name="MacCabe A."/>
            <person name="Maekelae M.R."/>
            <person name="Malavazi I."/>
            <person name="Melin P."/>
            <person name="Meyer V."/>
            <person name="Mielnichuk N."/>
            <person name="Miskei M."/>
            <person name="Molnar A.P."/>
            <person name="Mule G."/>
            <person name="Ngan C.Y."/>
            <person name="Orejas M."/>
            <person name="Orosz E."/>
            <person name="Ouedraogo J.P."/>
            <person name="Overkamp K.M."/>
            <person name="Park H.-S."/>
            <person name="Perrone G."/>
            <person name="Piumi F."/>
            <person name="Punt P.J."/>
            <person name="Ram A.F."/>
            <person name="Ramon A."/>
            <person name="Rauscher S."/>
            <person name="Record E."/>
            <person name="Riano-Pachon D.M."/>
            <person name="Robert V."/>
            <person name="Roehrig J."/>
            <person name="Ruller R."/>
            <person name="Salamov A."/>
            <person name="Salih N.S."/>
            <person name="Samson R.A."/>
            <person name="Sandor E."/>
            <person name="Sanguinetti M."/>
            <person name="Schuetze T."/>
            <person name="Sepcic K."/>
            <person name="Shelest E."/>
            <person name="Sherlock G."/>
            <person name="Sophianopoulou V."/>
            <person name="Squina F.M."/>
            <person name="Sun H."/>
            <person name="Susca A."/>
            <person name="Todd R.B."/>
            <person name="Tsang A."/>
            <person name="Unkles S.E."/>
            <person name="van de Wiele N."/>
            <person name="van Rossen-Uffink D."/>
            <person name="Oliveira J.V."/>
            <person name="Vesth T.C."/>
            <person name="Visser J."/>
            <person name="Yu J.-H."/>
            <person name="Zhou M."/>
            <person name="Andersen M.R."/>
            <person name="Archer D.B."/>
            <person name="Baker S.E."/>
            <person name="Benoit I."/>
            <person name="Brakhage A.A."/>
            <person name="Braus G.H."/>
            <person name="Fischer R."/>
            <person name="Frisvad J.C."/>
            <person name="Goldman G.H."/>
            <person name="Houbraken J."/>
            <person name="Oakley B."/>
            <person name="Pocsi I."/>
            <person name="Scazzocchio C."/>
            <person name="Seiboth B."/>
            <person name="vanKuyk P.A."/>
            <person name="Wortman J."/>
            <person name="Dyer P.S."/>
            <person name="Grigoriev I.V."/>
        </authorList>
    </citation>
    <scope>NUCLEOTIDE SEQUENCE [LARGE SCALE GENOMIC DNA]</scope>
    <source>
        <strain evidence="3">CBS 516.65</strain>
    </source>
</reference>
<dbReference type="Proteomes" id="UP000184300">
    <property type="component" value="Unassembled WGS sequence"/>
</dbReference>
<evidence type="ECO:0000256" key="1">
    <source>
        <dbReference type="SAM" id="MobiDB-lite"/>
    </source>
</evidence>
<keyword evidence="3" id="KW-1185">Reference proteome</keyword>
<dbReference type="OrthoDB" id="74545at2759"/>
<proteinExistence type="predicted"/>
<evidence type="ECO:0000313" key="2">
    <source>
        <dbReference type="EMBL" id="OJJ80899.1"/>
    </source>
</evidence>
<dbReference type="RefSeq" id="XP_022397597.1">
    <property type="nucleotide sequence ID" value="XM_022547400.1"/>
</dbReference>
<dbReference type="PANTHER" id="PTHR37015:SF2">
    <property type="entry name" value="REVERSE TRANSCRIPTASE DOMAIN-CONTAINING PROTEIN"/>
    <property type="match status" value="1"/>
</dbReference>
<evidence type="ECO:0008006" key="4">
    <source>
        <dbReference type="Google" id="ProtNLM"/>
    </source>
</evidence>
<dbReference type="STRING" id="1160497.A0A1L9VAI7"/>
<dbReference type="GeneID" id="34463661"/>
<accession>A0A1L9VAI7</accession>
<dbReference type="AlphaFoldDB" id="A0A1L9VAI7"/>
<organism evidence="2 3">
    <name type="scientific">Aspergillus glaucus CBS 516.65</name>
    <dbReference type="NCBI Taxonomy" id="1160497"/>
    <lineage>
        <taxon>Eukaryota</taxon>
        <taxon>Fungi</taxon>
        <taxon>Dikarya</taxon>
        <taxon>Ascomycota</taxon>
        <taxon>Pezizomycotina</taxon>
        <taxon>Eurotiomycetes</taxon>
        <taxon>Eurotiomycetidae</taxon>
        <taxon>Eurotiales</taxon>
        <taxon>Aspergillaceae</taxon>
        <taxon>Aspergillus</taxon>
        <taxon>Aspergillus subgen. Aspergillus</taxon>
    </lineage>
</organism>
<evidence type="ECO:0000313" key="3">
    <source>
        <dbReference type="Proteomes" id="UP000184300"/>
    </source>
</evidence>
<dbReference type="CDD" id="cd01709">
    <property type="entry name" value="RT_like_1"/>
    <property type="match status" value="1"/>
</dbReference>